<proteinExistence type="predicted"/>
<reference evidence="2" key="1">
    <citation type="submission" date="2018-02" db="EMBL/GenBank/DDBJ databases">
        <title>Rhizophora mucronata_Transcriptome.</title>
        <authorList>
            <person name="Meera S.P."/>
            <person name="Sreeshan A."/>
            <person name="Augustine A."/>
        </authorList>
    </citation>
    <scope>NUCLEOTIDE SEQUENCE</scope>
    <source>
        <tissue evidence="2">Leaf</tissue>
    </source>
</reference>
<accession>A0A2P2QAD5</accession>
<protein>
    <submittedName>
        <fullName evidence="2">Uncharacterized protein</fullName>
    </submittedName>
</protein>
<organism evidence="2">
    <name type="scientific">Rhizophora mucronata</name>
    <name type="common">Asiatic mangrove</name>
    <dbReference type="NCBI Taxonomy" id="61149"/>
    <lineage>
        <taxon>Eukaryota</taxon>
        <taxon>Viridiplantae</taxon>
        <taxon>Streptophyta</taxon>
        <taxon>Embryophyta</taxon>
        <taxon>Tracheophyta</taxon>
        <taxon>Spermatophyta</taxon>
        <taxon>Magnoliopsida</taxon>
        <taxon>eudicotyledons</taxon>
        <taxon>Gunneridae</taxon>
        <taxon>Pentapetalae</taxon>
        <taxon>rosids</taxon>
        <taxon>fabids</taxon>
        <taxon>Malpighiales</taxon>
        <taxon>Rhizophoraceae</taxon>
        <taxon>Rhizophora</taxon>
    </lineage>
</organism>
<evidence type="ECO:0000313" key="2">
    <source>
        <dbReference type="EMBL" id="MBX63960.1"/>
    </source>
</evidence>
<keyword evidence="1" id="KW-0812">Transmembrane</keyword>
<feature type="transmembrane region" description="Helical" evidence="1">
    <location>
        <begin position="6"/>
        <end position="25"/>
    </location>
</feature>
<keyword evidence="1" id="KW-0472">Membrane</keyword>
<sequence length="26" mass="3003">MVEILLFNASFSFSFFFVSGFCVLYS</sequence>
<dbReference type="AlphaFoldDB" id="A0A2P2QAD5"/>
<dbReference type="EMBL" id="GGEC01083476">
    <property type="protein sequence ID" value="MBX63960.1"/>
    <property type="molecule type" value="Transcribed_RNA"/>
</dbReference>
<evidence type="ECO:0000256" key="1">
    <source>
        <dbReference type="SAM" id="Phobius"/>
    </source>
</evidence>
<name>A0A2P2QAD5_RHIMU</name>
<keyword evidence="1" id="KW-1133">Transmembrane helix</keyword>